<protein>
    <submittedName>
        <fullName evidence="1">Uncharacterized protein</fullName>
    </submittedName>
</protein>
<organism evidence="1 2">
    <name type="scientific">Meloidogyne enterolobii</name>
    <name type="common">Root-knot nematode worm</name>
    <name type="synonym">Meloidogyne mayaguensis</name>
    <dbReference type="NCBI Taxonomy" id="390850"/>
    <lineage>
        <taxon>Eukaryota</taxon>
        <taxon>Metazoa</taxon>
        <taxon>Ecdysozoa</taxon>
        <taxon>Nematoda</taxon>
        <taxon>Chromadorea</taxon>
        <taxon>Rhabditida</taxon>
        <taxon>Tylenchina</taxon>
        <taxon>Tylenchomorpha</taxon>
        <taxon>Tylenchoidea</taxon>
        <taxon>Meloidogynidae</taxon>
        <taxon>Meloidogyninae</taxon>
        <taxon>Meloidogyne</taxon>
    </lineage>
</organism>
<proteinExistence type="predicted"/>
<evidence type="ECO:0000313" key="1">
    <source>
        <dbReference type="EMBL" id="CAK5070102.1"/>
    </source>
</evidence>
<reference evidence="1" key="1">
    <citation type="submission" date="2023-11" db="EMBL/GenBank/DDBJ databases">
        <authorList>
            <person name="Poullet M."/>
        </authorList>
    </citation>
    <scope>NUCLEOTIDE SEQUENCE</scope>
    <source>
        <strain evidence="1">E1834</strain>
    </source>
</reference>
<gene>
    <name evidence="1" type="ORF">MENTE1834_LOCUS18538</name>
</gene>
<comment type="caution">
    <text evidence="1">The sequence shown here is derived from an EMBL/GenBank/DDBJ whole genome shotgun (WGS) entry which is preliminary data.</text>
</comment>
<sequence length="265" mass="31785">MVEEHLVGKNKRKRVPNMLILPFDELWKNKKIFENKEMREMIKREWNLKMVAYMVKNDDFNIDERLEEKEVISDLNEAVKLKIVLDECDRINEFLMALCIVEEQMKYYKEWENQRFFHDIQQVLNSLFGIENVKIVKNIDKIAENEYDNLHSADDVLLSYLSSSQNEVDEIIERIYEAENVVYKAKEMVKKLNKVYQRLEEEKEKIPKIGKKDEENEGMNKDEAEEMGKDELKEVKKIGDVDDVKNVNKEEPNQERKEEKKMKNN</sequence>
<name>A0ACB0YZH0_MELEN</name>
<dbReference type="Proteomes" id="UP001497535">
    <property type="component" value="Unassembled WGS sequence"/>
</dbReference>
<accession>A0ACB0YZH0</accession>
<evidence type="ECO:0000313" key="2">
    <source>
        <dbReference type="Proteomes" id="UP001497535"/>
    </source>
</evidence>
<dbReference type="EMBL" id="CAVMJV010000021">
    <property type="protein sequence ID" value="CAK5070102.1"/>
    <property type="molecule type" value="Genomic_DNA"/>
</dbReference>
<keyword evidence="2" id="KW-1185">Reference proteome</keyword>